<gene>
    <name evidence="3" type="ORF">EDD33_3128</name>
</gene>
<protein>
    <submittedName>
        <fullName evidence="3">XPB/Ssl2-like helicase family protein</fullName>
    </submittedName>
</protein>
<name>A0A3N2CXJ2_9ACTN</name>
<dbReference type="RefSeq" id="WP_123391879.1">
    <property type="nucleotide sequence ID" value="NZ_RKHO01000001.1"/>
</dbReference>
<dbReference type="GO" id="GO:0004386">
    <property type="term" value="F:helicase activity"/>
    <property type="evidence" value="ECO:0007669"/>
    <property type="project" value="UniProtKB-KW"/>
</dbReference>
<organism evidence="3 4">
    <name type="scientific">Nocardioides aurantiacus</name>
    <dbReference type="NCBI Taxonomy" id="86796"/>
    <lineage>
        <taxon>Bacteria</taxon>
        <taxon>Bacillati</taxon>
        <taxon>Actinomycetota</taxon>
        <taxon>Actinomycetes</taxon>
        <taxon>Propionibacteriales</taxon>
        <taxon>Nocardioidaceae</taxon>
        <taxon>Nocardioides</taxon>
    </lineage>
</organism>
<dbReference type="InterPro" id="IPR026881">
    <property type="entry name" value="WYL_dom"/>
</dbReference>
<sequence>MSTAAPRSLADQLRGWPDERLAALLLARPDLATPAPHDSSQLAARVVVRSSVLRALDGLDLLELTVLQALVQQTDPHDLPAAAGSVDAALDRLDLLALVWGTPSRPVSVVTDLLAVPPGPDAARVPDLLAGLDPQARAILDHLVTTLADGRWGGRPGPTADLVAAGLLARRDERHVVVPWTVRLGWYAAAEHPLDAPPALATSDRGAALVDRAAAGAAFEAVRRTELLLDRWGTHAPPALKGGGLGVRELKATTGLLHVESDVAALVVETAAAAGLLAQGMTDDLDGAWLPTEAYDAWLVGDAAHRWLRLARAWLDSPRLVSLVGARVADKPVNALSPDLERSWLRDLRHDVLAELATLPPGEVLAPVTGVPSLVERLRWRRPRRPASRWQQVAPLLAQAALLGLTGLDGPPDHARRLLAGDEQGEVVDALAALLPTPVDQVLLQADLTAVAPGPLEHDVARRLAMVADVESRGGATVYRFAGSSVRRAFDAGWSAAEVHDFVGSVSRTPVPQSLTYLVDDVSRRFGTLRAGRAESFLRSDDETALTELLHAPGAATLRLRRLAPTVLVSDVALGTLLPRLRELGLAPVVEAADGTVQVARPDVFRARAPRRGSPPAVRTAARTGAVVAAVRSGDRTTRTRTGRTLSASTPADVIALLREAVETRGELVIGYVGNDGTVAERVVTPVRVEGGQLTAYDERSDADRTFAVHRITAVTRQPG</sequence>
<dbReference type="Pfam" id="PF13625">
    <property type="entry name" value="Helicase_C_3"/>
    <property type="match status" value="1"/>
</dbReference>
<keyword evidence="3" id="KW-0547">Nucleotide-binding</keyword>
<dbReference type="PROSITE" id="PS52050">
    <property type="entry name" value="WYL"/>
    <property type="match status" value="1"/>
</dbReference>
<reference evidence="3 4" key="1">
    <citation type="submission" date="2018-11" db="EMBL/GenBank/DDBJ databases">
        <title>Sequencing the genomes of 1000 actinobacteria strains.</title>
        <authorList>
            <person name="Klenk H.-P."/>
        </authorList>
    </citation>
    <scope>NUCLEOTIDE SEQUENCE [LARGE SCALE GENOMIC DNA]</scope>
    <source>
        <strain evidence="3 4">DSM 12652</strain>
    </source>
</reference>
<dbReference type="Pfam" id="PF13280">
    <property type="entry name" value="WYL"/>
    <property type="match status" value="1"/>
</dbReference>
<keyword evidence="3" id="KW-0347">Helicase</keyword>
<evidence type="ECO:0000313" key="4">
    <source>
        <dbReference type="Proteomes" id="UP000281738"/>
    </source>
</evidence>
<accession>A0A3N2CXJ2</accession>
<comment type="caution">
    <text evidence="3">The sequence shown here is derived from an EMBL/GenBank/DDBJ whole genome shotgun (WGS) entry which is preliminary data.</text>
</comment>
<proteinExistence type="predicted"/>
<keyword evidence="4" id="KW-1185">Reference proteome</keyword>
<dbReference type="EMBL" id="RKHO01000001">
    <property type="protein sequence ID" value="ROR92241.1"/>
    <property type="molecule type" value="Genomic_DNA"/>
</dbReference>
<dbReference type="OrthoDB" id="3415124at2"/>
<dbReference type="InterPro" id="IPR032830">
    <property type="entry name" value="XPB/Ssl2_N"/>
</dbReference>
<evidence type="ECO:0000259" key="1">
    <source>
        <dbReference type="Pfam" id="PF13280"/>
    </source>
</evidence>
<feature type="domain" description="Helicase XPB/Ssl2 N-terminal" evidence="2">
    <location>
        <begin position="442"/>
        <end position="564"/>
    </location>
</feature>
<evidence type="ECO:0000313" key="3">
    <source>
        <dbReference type="EMBL" id="ROR92241.1"/>
    </source>
</evidence>
<feature type="domain" description="WYL" evidence="1">
    <location>
        <begin position="654"/>
        <end position="716"/>
    </location>
</feature>
<dbReference type="Proteomes" id="UP000281738">
    <property type="component" value="Unassembled WGS sequence"/>
</dbReference>
<keyword evidence="3" id="KW-0378">Hydrolase</keyword>
<evidence type="ECO:0000259" key="2">
    <source>
        <dbReference type="Pfam" id="PF13625"/>
    </source>
</evidence>
<keyword evidence="3" id="KW-0067">ATP-binding</keyword>
<dbReference type="AlphaFoldDB" id="A0A3N2CXJ2"/>